<reference evidence="2 3" key="1">
    <citation type="submission" date="2019-08" db="EMBL/GenBank/DDBJ databases">
        <title>Genomes sequence of Algoriphagus aquimarinus ACAM450.</title>
        <authorList>
            <person name="Bowman J.P."/>
        </authorList>
    </citation>
    <scope>NUCLEOTIDE SEQUENCE [LARGE SCALE GENOMIC DNA]</scope>
    <source>
        <strain evidence="2 3">ACAM 450</strain>
    </source>
</reference>
<gene>
    <name evidence="2" type="ORF">ESV85_06940</name>
</gene>
<sequence>MLVDPPQVDALTLYTFILTVSGTIDDLKADLKRIKAMGFTAIHLLPITVMDTSVSPYSVILHSWKNISKRPRQ</sequence>
<dbReference type="InterPro" id="IPR017853">
    <property type="entry name" value="GH"/>
</dbReference>
<accession>A0A5C7B5F5</accession>
<dbReference type="Gene3D" id="3.20.20.80">
    <property type="entry name" value="Glycosidases"/>
    <property type="match status" value="1"/>
</dbReference>
<evidence type="ECO:0000259" key="1">
    <source>
        <dbReference type="Pfam" id="PF14701"/>
    </source>
</evidence>
<dbReference type="Pfam" id="PF14701">
    <property type="entry name" value="hDGE_amylase"/>
    <property type="match status" value="1"/>
</dbReference>
<evidence type="ECO:0000313" key="2">
    <source>
        <dbReference type="EMBL" id="TXE13775.1"/>
    </source>
</evidence>
<dbReference type="AlphaFoldDB" id="A0A5C7B5F5"/>
<proteinExistence type="predicted"/>
<name>A0A5C7B5F5_9BACT</name>
<organism evidence="2 3">
    <name type="scientific">Algoriphagus aquimarinus</name>
    <dbReference type="NCBI Taxonomy" id="237018"/>
    <lineage>
        <taxon>Bacteria</taxon>
        <taxon>Pseudomonadati</taxon>
        <taxon>Bacteroidota</taxon>
        <taxon>Cytophagia</taxon>
        <taxon>Cytophagales</taxon>
        <taxon>Cyclobacteriaceae</taxon>
        <taxon>Algoriphagus</taxon>
    </lineage>
</organism>
<dbReference type="SUPFAM" id="SSF51445">
    <property type="entry name" value="(Trans)glycosidases"/>
    <property type="match status" value="1"/>
</dbReference>
<dbReference type="Proteomes" id="UP000321935">
    <property type="component" value="Unassembled WGS sequence"/>
</dbReference>
<feature type="domain" description="Glycogen debranching enzyme glucanotransferase" evidence="1">
    <location>
        <begin position="8"/>
        <end position="60"/>
    </location>
</feature>
<dbReference type="EMBL" id="VORW01000002">
    <property type="protein sequence ID" value="TXE13775.1"/>
    <property type="molecule type" value="Genomic_DNA"/>
</dbReference>
<evidence type="ECO:0000313" key="3">
    <source>
        <dbReference type="Proteomes" id="UP000321935"/>
    </source>
</evidence>
<dbReference type="InterPro" id="IPR032792">
    <property type="entry name" value="AGL_glucanoTrfase"/>
</dbReference>
<protein>
    <recommendedName>
        <fullName evidence="1">Glycogen debranching enzyme glucanotransferase domain-containing protein</fullName>
    </recommendedName>
</protein>
<comment type="caution">
    <text evidence="2">The sequence shown here is derived from an EMBL/GenBank/DDBJ whole genome shotgun (WGS) entry which is preliminary data.</text>
</comment>